<feature type="domain" description="DUF6879" evidence="1">
    <location>
        <begin position="5"/>
        <end position="165"/>
    </location>
</feature>
<accession>A0A6G9H3H3</accession>
<dbReference type="Pfam" id="PF21806">
    <property type="entry name" value="DUF6879"/>
    <property type="match status" value="1"/>
</dbReference>
<sequence length="169" mass="19255">MLSGEDFGRLFGAFERTAFRLETLAEYDVEEERDEIARFLAGEDMGPGWDDNPWVRSMTDKGKSVSRVHVLRSPLTAYLRYELAAYPGNIRAGESVGIIDLAEQAVAGLPDHDFWLFDDRDVYRMHYTPAGAFVGCELLPADRLTEYRGYRTLALAHAVPFASYWERHN</sequence>
<proteinExistence type="predicted"/>
<dbReference type="AlphaFoldDB" id="A0A6G9H3H3"/>
<dbReference type="InterPro" id="IPR049244">
    <property type="entry name" value="DUF6879"/>
</dbReference>
<evidence type="ECO:0000313" key="2">
    <source>
        <dbReference type="EMBL" id="QIQ04839.1"/>
    </source>
</evidence>
<organism evidence="2 3">
    <name type="scientific">Streptomyces liangshanensis</name>
    <dbReference type="NCBI Taxonomy" id="2717324"/>
    <lineage>
        <taxon>Bacteria</taxon>
        <taxon>Bacillati</taxon>
        <taxon>Actinomycetota</taxon>
        <taxon>Actinomycetes</taxon>
        <taxon>Kitasatosporales</taxon>
        <taxon>Streptomycetaceae</taxon>
        <taxon>Streptomyces</taxon>
    </lineage>
</organism>
<dbReference type="KEGG" id="slia:HA039_23450"/>
<name>A0A6G9H3H3_9ACTN</name>
<gene>
    <name evidence="2" type="ORF">HA039_23450</name>
</gene>
<dbReference type="Proteomes" id="UP000501179">
    <property type="component" value="Chromosome"/>
</dbReference>
<reference evidence="2 3" key="1">
    <citation type="submission" date="2020-03" db="EMBL/GenBank/DDBJ databases">
        <title>A novel species.</title>
        <authorList>
            <person name="Gao J."/>
        </authorList>
    </citation>
    <scope>NUCLEOTIDE SEQUENCE [LARGE SCALE GENOMIC DNA]</scope>
    <source>
        <strain evidence="2 3">QMT-12</strain>
    </source>
</reference>
<keyword evidence="3" id="KW-1185">Reference proteome</keyword>
<evidence type="ECO:0000313" key="3">
    <source>
        <dbReference type="Proteomes" id="UP000501179"/>
    </source>
</evidence>
<dbReference type="RefSeq" id="WP_167033105.1">
    <property type="nucleotide sequence ID" value="NZ_CP050177.1"/>
</dbReference>
<dbReference type="EMBL" id="CP050177">
    <property type="protein sequence ID" value="QIQ04839.1"/>
    <property type="molecule type" value="Genomic_DNA"/>
</dbReference>
<evidence type="ECO:0000259" key="1">
    <source>
        <dbReference type="Pfam" id="PF21806"/>
    </source>
</evidence>
<protein>
    <recommendedName>
        <fullName evidence="1">DUF6879 domain-containing protein</fullName>
    </recommendedName>
</protein>